<comment type="caution">
    <text evidence="1">The sequence shown here is derived from an EMBL/GenBank/DDBJ whole genome shotgun (WGS) entry which is preliminary data.</text>
</comment>
<gene>
    <name evidence="1" type="ORF">MES5069_180068</name>
</gene>
<dbReference type="Proteomes" id="UP001153050">
    <property type="component" value="Unassembled WGS sequence"/>
</dbReference>
<sequence>MRLSPFVGRTELTEKSDIHGNVSPACPVRRRLAHREEKDCACHPCSTQDFHRLGAV</sequence>
<evidence type="ECO:0000313" key="1">
    <source>
        <dbReference type="EMBL" id="CAH2397744.1"/>
    </source>
</evidence>
<name>A0ABN8JM38_9HYPH</name>
<protein>
    <submittedName>
        <fullName evidence="1">Uncharacterized protein</fullName>
    </submittedName>
</protein>
<keyword evidence="2" id="KW-1185">Reference proteome</keyword>
<reference evidence="1 2" key="1">
    <citation type="submission" date="2022-03" db="EMBL/GenBank/DDBJ databases">
        <authorList>
            <person name="Brunel B."/>
        </authorList>
    </citation>
    <scope>NUCLEOTIDE SEQUENCE [LARGE SCALE GENOMIC DNA]</scope>
    <source>
        <strain evidence="1">STM5069sample</strain>
    </source>
</reference>
<organism evidence="1 2">
    <name type="scientific">Mesorhizobium escarrei</name>
    <dbReference type="NCBI Taxonomy" id="666018"/>
    <lineage>
        <taxon>Bacteria</taxon>
        <taxon>Pseudomonadati</taxon>
        <taxon>Pseudomonadota</taxon>
        <taxon>Alphaproteobacteria</taxon>
        <taxon>Hyphomicrobiales</taxon>
        <taxon>Phyllobacteriaceae</taxon>
        <taxon>Mesorhizobium</taxon>
    </lineage>
</organism>
<accession>A0ABN8JM38</accession>
<proteinExistence type="predicted"/>
<dbReference type="EMBL" id="CAKXZT010000090">
    <property type="protein sequence ID" value="CAH2397744.1"/>
    <property type="molecule type" value="Genomic_DNA"/>
</dbReference>
<evidence type="ECO:0000313" key="2">
    <source>
        <dbReference type="Proteomes" id="UP001153050"/>
    </source>
</evidence>